<feature type="compositionally biased region" description="Low complexity" evidence="6">
    <location>
        <begin position="257"/>
        <end position="275"/>
    </location>
</feature>
<evidence type="ECO:0000256" key="6">
    <source>
        <dbReference type="SAM" id="MobiDB-lite"/>
    </source>
</evidence>
<comment type="subcellular location">
    <subcellularLocation>
        <location evidence="1">Mitochondrion matrix</location>
    </subcellularLocation>
</comment>
<dbReference type="InterPro" id="IPR045179">
    <property type="entry name" value="YgfZ/GcvT"/>
</dbReference>
<protein>
    <recommendedName>
        <fullName evidence="5">Iron-sulfur cluster assembly factor IBA57 homolog, mitochondrial</fullName>
    </recommendedName>
</protein>
<comment type="similarity">
    <text evidence="4">Belongs to the GcvT family. CAF17/IBA57 subfamily.</text>
</comment>
<dbReference type="Pfam" id="PF25455">
    <property type="entry name" value="Beta-barrel_CAF17_C"/>
    <property type="match status" value="1"/>
</dbReference>
<evidence type="ECO:0000256" key="1">
    <source>
        <dbReference type="ARBA" id="ARBA00004305"/>
    </source>
</evidence>
<reference evidence="8 9" key="1">
    <citation type="journal article" date="2024" name="Commun. Biol.">
        <title>Comparative genomic analysis of thermophilic fungi reveals convergent evolutionary adaptations and gene losses.</title>
        <authorList>
            <person name="Steindorff A.S."/>
            <person name="Aguilar-Pontes M.V."/>
            <person name="Robinson A.J."/>
            <person name="Andreopoulos B."/>
            <person name="LaButti K."/>
            <person name="Kuo A."/>
            <person name="Mondo S."/>
            <person name="Riley R."/>
            <person name="Otillar R."/>
            <person name="Haridas S."/>
            <person name="Lipzen A."/>
            <person name="Grimwood J."/>
            <person name="Schmutz J."/>
            <person name="Clum A."/>
            <person name="Reid I.D."/>
            <person name="Moisan M.C."/>
            <person name="Butler G."/>
            <person name="Nguyen T.T.M."/>
            <person name="Dewar K."/>
            <person name="Conant G."/>
            <person name="Drula E."/>
            <person name="Henrissat B."/>
            <person name="Hansel C."/>
            <person name="Singer S."/>
            <person name="Hutchinson M.I."/>
            <person name="de Vries R.P."/>
            <person name="Natvig D.O."/>
            <person name="Powell A.J."/>
            <person name="Tsang A."/>
            <person name="Grigoriev I.V."/>
        </authorList>
    </citation>
    <scope>NUCLEOTIDE SEQUENCE [LARGE SCALE GENOMIC DNA]</scope>
    <source>
        <strain evidence="8 9">ATCC 22073</strain>
    </source>
</reference>
<keyword evidence="2" id="KW-0809">Transit peptide</keyword>
<feature type="region of interest" description="Disordered" evidence="6">
    <location>
        <begin position="257"/>
        <end position="280"/>
    </location>
</feature>
<dbReference type="Gene3D" id="3.30.1360.120">
    <property type="entry name" value="Probable tRNA modification gtpase trme, domain 1"/>
    <property type="match status" value="1"/>
</dbReference>
<feature type="domain" description="CAF17 C-terminal" evidence="7">
    <location>
        <begin position="431"/>
        <end position="514"/>
    </location>
</feature>
<dbReference type="EMBL" id="JAZGUE010000001">
    <property type="protein sequence ID" value="KAL2271827.1"/>
    <property type="molecule type" value="Genomic_DNA"/>
</dbReference>
<evidence type="ECO:0000256" key="5">
    <source>
        <dbReference type="ARBA" id="ARBA00093637"/>
    </source>
</evidence>
<dbReference type="NCBIfam" id="TIGR03317">
    <property type="entry name" value="ygfZ_signature"/>
    <property type="match status" value="1"/>
</dbReference>
<dbReference type="PANTHER" id="PTHR22602">
    <property type="entry name" value="TRANSFERASE CAF17, MITOCHONDRIAL-RELATED"/>
    <property type="match status" value="1"/>
</dbReference>
<gene>
    <name evidence="8" type="ORF">VTJ83DRAFT_1198</name>
</gene>
<comment type="caution">
    <text evidence="8">The sequence shown here is derived from an EMBL/GenBank/DDBJ whole genome shotgun (WGS) entry which is preliminary data.</text>
</comment>
<evidence type="ECO:0000256" key="4">
    <source>
        <dbReference type="ARBA" id="ARBA00093447"/>
    </source>
</evidence>
<sequence>MQPARRALASASLPAATAPNPGALLLGCGGCRRLRLQHQHQYLHRHQHRHQQRRAFSRPSPPRLHPTASTEAAVPPDRPPVAPPAAPAPRGLARLSSRRLISVSGPDAARYLQGVITANLFPGAPASKAASPDLQHLRRDVGIYAAFLTAQGRLLHDVFLYRDPRRAAEDEASGRTSWLVEVDADEAGSLQQHIRRYKLRARFDVRLVDEAEVRVWQAWDDAAPLSFISPSPPSGLLLAAVPDPRAPNLGHRILTFSSSASSSGSSSSSSSNNNNDNHHHPEETIAQSLLLLLSSGANHPPPPLVPEAAYTLRRYLHGVPEGPRELAPNHALPHESNMDLVPHAIDFRKGCYVGQELTVRTEHRGVVRKRVLPCLLYPASEAAQPSLGGEGEGRAEEDGVAAALARLYRPSVVRVDGDGGGGGGGGALTAGGLPAEASIGRANKSGRSAGKWLRGVGNVGLALCRLEIMTDVVLPGETGGTAGSYSPGDEFVVDLGDGAGGKVKIKAFVPDWLRRGLAEKEVR</sequence>
<proteinExistence type="inferred from homology"/>
<dbReference type="RefSeq" id="XP_070870551.1">
    <property type="nucleotide sequence ID" value="XM_071007330.1"/>
</dbReference>
<dbReference type="InterPro" id="IPR017703">
    <property type="entry name" value="YgfZ/GCV_T_CS"/>
</dbReference>
<feature type="compositionally biased region" description="Pro residues" evidence="6">
    <location>
        <begin position="76"/>
        <end position="87"/>
    </location>
</feature>
<dbReference type="InterPro" id="IPR027266">
    <property type="entry name" value="TrmE/GcvT-like"/>
</dbReference>
<dbReference type="PANTHER" id="PTHR22602:SF0">
    <property type="entry name" value="TRANSFERASE CAF17, MITOCHONDRIAL-RELATED"/>
    <property type="match status" value="1"/>
</dbReference>
<dbReference type="Proteomes" id="UP001600064">
    <property type="component" value="Unassembled WGS sequence"/>
</dbReference>
<keyword evidence="9" id="KW-1185">Reference proteome</keyword>
<dbReference type="InterPro" id="IPR057460">
    <property type="entry name" value="CAF17_C"/>
</dbReference>
<dbReference type="SUPFAM" id="SSF103025">
    <property type="entry name" value="Folate-binding domain"/>
    <property type="match status" value="1"/>
</dbReference>
<feature type="region of interest" description="Disordered" evidence="6">
    <location>
        <begin position="42"/>
        <end position="91"/>
    </location>
</feature>
<dbReference type="PROSITE" id="PS51257">
    <property type="entry name" value="PROKAR_LIPOPROTEIN"/>
    <property type="match status" value="1"/>
</dbReference>
<evidence type="ECO:0000256" key="2">
    <source>
        <dbReference type="ARBA" id="ARBA00022946"/>
    </source>
</evidence>
<evidence type="ECO:0000313" key="9">
    <source>
        <dbReference type="Proteomes" id="UP001600064"/>
    </source>
</evidence>
<evidence type="ECO:0000256" key="3">
    <source>
        <dbReference type="ARBA" id="ARBA00023128"/>
    </source>
</evidence>
<keyword evidence="3" id="KW-0496">Mitochondrion</keyword>
<evidence type="ECO:0000259" key="7">
    <source>
        <dbReference type="Pfam" id="PF25455"/>
    </source>
</evidence>
<accession>A0ABR4DNL4</accession>
<name>A0ABR4DNL4_9PEZI</name>
<feature type="compositionally biased region" description="Basic residues" evidence="6">
    <location>
        <begin position="42"/>
        <end position="56"/>
    </location>
</feature>
<evidence type="ECO:0000313" key="8">
    <source>
        <dbReference type="EMBL" id="KAL2271827.1"/>
    </source>
</evidence>
<dbReference type="GeneID" id="98121974"/>
<organism evidence="8 9">
    <name type="scientific">Remersonia thermophila</name>
    <dbReference type="NCBI Taxonomy" id="72144"/>
    <lineage>
        <taxon>Eukaryota</taxon>
        <taxon>Fungi</taxon>
        <taxon>Dikarya</taxon>
        <taxon>Ascomycota</taxon>
        <taxon>Pezizomycotina</taxon>
        <taxon>Sordariomycetes</taxon>
        <taxon>Sordariomycetidae</taxon>
        <taxon>Sordariales</taxon>
        <taxon>Sordariales incertae sedis</taxon>
        <taxon>Remersonia</taxon>
    </lineage>
</organism>